<gene>
    <name evidence="1" type="ORF">GCM10009802_01100</name>
</gene>
<dbReference type="EMBL" id="BAAAPF010000001">
    <property type="protein sequence ID" value="GAA2106609.1"/>
    <property type="molecule type" value="Genomic_DNA"/>
</dbReference>
<dbReference type="Proteomes" id="UP001500443">
    <property type="component" value="Unassembled WGS sequence"/>
</dbReference>
<dbReference type="RefSeq" id="WP_344286650.1">
    <property type="nucleotide sequence ID" value="NZ_BAAAPF010000001.1"/>
</dbReference>
<name>A0ABN2X875_9ACTN</name>
<protein>
    <recommendedName>
        <fullName evidence="3">WXG100 family type VII secretion target</fullName>
    </recommendedName>
</protein>
<sequence>MSDLYVDMETLDRVRRNIERISELMKRPGREMKDVDGWSMGVEVLARRMDDFGDEWSYGIGQIEKFSDAAAEALLKIKQEFQRVDAELADALPARGGGRG</sequence>
<reference evidence="1 2" key="1">
    <citation type="journal article" date="2019" name="Int. J. Syst. Evol. Microbiol.">
        <title>The Global Catalogue of Microorganisms (GCM) 10K type strain sequencing project: providing services to taxonomists for standard genome sequencing and annotation.</title>
        <authorList>
            <consortium name="The Broad Institute Genomics Platform"/>
            <consortium name="The Broad Institute Genome Sequencing Center for Infectious Disease"/>
            <person name="Wu L."/>
            <person name="Ma J."/>
        </authorList>
    </citation>
    <scope>NUCLEOTIDE SEQUENCE [LARGE SCALE GENOMIC DNA]</scope>
    <source>
        <strain evidence="1 2">JCM 15481</strain>
    </source>
</reference>
<proteinExistence type="predicted"/>
<accession>A0ABN2X875</accession>
<comment type="caution">
    <text evidence="1">The sequence shown here is derived from an EMBL/GenBank/DDBJ whole genome shotgun (WGS) entry which is preliminary data.</text>
</comment>
<evidence type="ECO:0000313" key="2">
    <source>
        <dbReference type="Proteomes" id="UP001500443"/>
    </source>
</evidence>
<organism evidence="1 2">
    <name type="scientific">Streptomyces synnematoformans</name>
    <dbReference type="NCBI Taxonomy" id="415721"/>
    <lineage>
        <taxon>Bacteria</taxon>
        <taxon>Bacillati</taxon>
        <taxon>Actinomycetota</taxon>
        <taxon>Actinomycetes</taxon>
        <taxon>Kitasatosporales</taxon>
        <taxon>Streptomycetaceae</taxon>
        <taxon>Streptomyces</taxon>
    </lineage>
</organism>
<keyword evidence="2" id="KW-1185">Reference proteome</keyword>
<evidence type="ECO:0000313" key="1">
    <source>
        <dbReference type="EMBL" id="GAA2106609.1"/>
    </source>
</evidence>
<evidence type="ECO:0008006" key="3">
    <source>
        <dbReference type="Google" id="ProtNLM"/>
    </source>
</evidence>